<dbReference type="EMBL" id="KQ110140">
    <property type="protein sequence ID" value="KMS65350.1"/>
    <property type="molecule type" value="Genomic_DNA"/>
</dbReference>
<organism evidence="2 3">
    <name type="scientific">Beta vulgaris subsp. vulgaris</name>
    <name type="common">Beet</name>
    <dbReference type="NCBI Taxonomy" id="3555"/>
    <lineage>
        <taxon>Eukaryota</taxon>
        <taxon>Viridiplantae</taxon>
        <taxon>Streptophyta</taxon>
        <taxon>Embryophyta</taxon>
        <taxon>Tracheophyta</taxon>
        <taxon>Spermatophyta</taxon>
        <taxon>Magnoliopsida</taxon>
        <taxon>eudicotyledons</taxon>
        <taxon>Gunneridae</taxon>
        <taxon>Pentapetalae</taxon>
        <taxon>Caryophyllales</taxon>
        <taxon>Chenopodiaceae</taxon>
        <taxon>Betoideae</taxon>
        <taxon>Beta</taxon>
    </lineage>
</organism>
<evidence type="ECO:0000256" key="1">
    <source>
        <dbReference type="SAM" id="MobiDB-lite"/>
    </source>
</evidence>
<feature type="region of interest" description="Disordered" evidence="1">
    <location>
        <begin position="1"/>
        <end position="23"/>
    </location>
</feature>
<dbReference type="Gramene" id="KMS65350">
    <property type="protein sequence ID" value="KMS65350"/>
    <property type="gene ID" value="BVRB_036880"/>
</dbReference>
<feature type="non-terminal residue" evidence="2">
    <location>
        <position position="1"/>
    </location>
</feature>
<dbReference type="AlphaFoldDB" id="A0A0J8BI09"/>
<dbReference type="Proteomes" id="UP000035740">
    <property type="component" value="Unassembled WGS sequence"/>
</dbReference>
<evidence type="ECO:0000313" key="3">
    <source>
        <dbReference type="Proteomes" id="UP000035740"/>
    </source>
</evidence>
<sequence>SITENRQHEAAGRHQNNMRQQMKALRRREFDQKRLQQDKEAEIRAIEQAAVAALHGDAHSGFIRSSALAAGGNYLYEPVSLTAAPSRAGPQVYRGPDEEEFQQQVPVIEDPDDRFPEHKFFSSEPPPPTFIDYVKRADVEIDEATGIGVWENVPVHEQTQEILEVSGFNSFDCL</sequence>
<gene>
    <name evidence="2" type="ORF">BVRB_036880</name>
</gene>
<protein>
    <submittedName>
        <fullName evidence="2">Uncharacterized protein</fullName>
    </submittedName>
</protein>
<name>A0A0J8BI09_BETVV</name>
<accession>A0A0J8BI09</accession>
<proteinExistence type="predicted"/>
<keyword evidence="3" id="KW-1185">Reference proteome</keyword>
<reference evidence="2 3" key="1">
    <citation type="journal article" date="2014" name="Nature">
        <title>The genome of the recently domesticated crop plant sugar beet (Beta vulgaris).</title>
        <authorList>
            <person name="Dohm J.C."/>
            <person name="Minoche A.E."/>
            <person name="Holtgrawe D."/>
            <person name="Capella-Gutierrez S."/>
            <person name="Zakrzewski F."/>
            <person name="Tafer H."/>
            <person name="Rupp O."/>
            <person name="Sorensen T.R."/>
            <person name="Stracke R."/>
            <person name="Reinhardt R."/>
            <person name="Goesmann A."/>
            <person name="Kraft T."/>
            <person name="Schulz B."/>
            <person name="Stadler P.F."/>
            <person name="Schmidt T."/>
            <person name="Gabaldon T."/>
            <person name="Lehrach H."/>
            <person name="Weisshaar B."/>
            <person name="Himmelbauer H."/>
        </authorList>
    </citation>
    <scope>NUCLEOTIDE SEQUENCE [LARGE SCALE GENOMIC DNA]</scope>
    <source>
        <tissue evidence="2">Taproot</tissue>
    </source>
</reference>
<feature type="compositionally biased region" description="Basic and acidic residues" evidence="1">
    <location>
        <begin position="1"/>
        <end position="12"/>
    </location>
</feature>
<evidence type="ECO:0000313" key="2">
    <source>
        <dbReference type="EMBL" id="KMS65350.1"/>
    </source>
</evidence>